<protein>
    <recommendedName>
        <fullName evidence="4">Transmembrane protein</fullName>
    </recommendedName>
</protein>
<dbReference type="InParanoid" id="A0A2P5FEN2"/>
<feature type="signal peptide" evidence="1">
    <location>
        <begin position="1"/>
        <end position="24"/>
    </location>
</feature>
<evidence type="ECO:0000256" key="1">
    <source>
        <dbReference type="SAM" id="SignalP"/>
    </source>
</evidence>
<feature type="chain" id="PRO_5015108328" description="Transmembrane protein" evidence="1">
    <location>
        <begin position="25"/>
        <end position="78"/>
    </location>
</feature>
<gene>
    <name evidence="2" type="ORF">TorRG33x02_078360</name>
</gene>
<proteinExistence type="predicted"/>
<dbReference type="EMBL" id="JXTC01000039">
    <property type="protein sequence ID" value="PON96247.1"/>
    <property type="molecule type" value="Genomic_DNA"/>
</dbReference>
<evidence type="ECO:0000313" key="3">
    <source>
        <dbReference type="Proteomes" id="UP000237000"/>
    </source>
</evidence>
<dbReference type="Pfam" id="PF21529">
    <property type="entry name" value="GLV1-2"/>
    <property type="match status" value="1"/>
</dbReference>
<reference evidence="3" key="1">
    <citation type="submission" date="2016-06" db="EMBL/GenBank/DDBJ databases">
        <title>Parallel loss of symbiosis genes in relatives of nitrogen-fixing non-legume Parasponia.</title>
        <authorList>
            <person name="Van Velzen R."/>
            <person name="Holmer R."/>
            <person name="Bu F."/>
            <person name="Rutten L."/>
            <person name="Van Zeijl A."/>
            <person name="Liu W."/>
            <person name="Santuari L."/>
            <person name="Cao Q."/>
            <person name="Sharma T."/>
            <person name="Shen D."/>
            <person name="Roswanjaya Y."/>
            <person name="Wardhani T."/>
            <person name="Kalhor M.S."/>
            <person name="Jansen J."/>
            <person name="Van den Hoogen J."/>
            <person name="Gungor B."/>
            <person name="Hartog M."/>
            <person name="Hontelez J."/>
            <person name="Verver J."/>
            <person name="Yang W.-C."/>
            <person name="Schijlen E."/>
            <person name="Repin R."/>
            <person name="Schilthuizen M."/>
            <person name="Schranz E."/>
            <person name="Heidstra R."/>
            <person name="Miyata K."/>
            <person name="Fedorova E."/>
            <person name="Kohlen W."/>
            <person name="Bisseling T."/>
            <person name="Smit S."/>
            <person name="Geurts R."/>
        </authorList>
    </citation>
    <scope>NUCLEOTIDE SEQUENCE [LARGE SCALE GENOMIC DNA]</scope>
    <source>
        <strain evidence="3">cv. RG33-2</strain>
    </source>
</reference>
<keyword evidence="1" id="KW-0732">Signal</keyword>
<evidence type="ECO:0008006" key="4">
    <source>
        <dbReference type="Google" id="ProtNLM"/>
    </source>
</evidence>
<dbReference type="InterPro" id="IPR049306">
    <property type="entry name" value="GLV1-2"/>
</dbReference>
<dbReference type="OrthoDB" id="1903945at2759"/>
<name>A0A2P5FEN2_TREOI</name>
<dbReference type="AlphaFoldDB" id="A0A2P5FEN2"/>
<dbReference type="Proteomes" id="UP000237000">
    <property type="component" value="Unassembled WGS sequence"/>
</dbReference>
<sequence>MASKALLLVAFFFFCLFWVPIAEARKFETGRSMSRVEVANHKNIHGNEFTVEEEGYVEVGDLISADYTPVRKKPPIHN</sequence>
<comment type="caution">
    <text evidence="2">The sequence shown here is derived from an EMBL/GenBank/DDBJ whole genome shotgun (WGS) entry which is preliminary data.</text>
</comment>
<accession>A0A2P5FEN2</accession>
<keyword evidence="3" id="KW-1185">Reference proteome</keyword>
<organism evidence="2 3">
    <name type="scientific">Trema orientale</name>
    <name type="common">Charcoal tree</name>
    <name type="synonym">Celtis orientalis</name>
    <dbReference type="NCBI Taxonomy" id="63057"/>
    <lineage>
        <taxon>Eukaryota</taxon>
        <taxon>Viridiplantae</taxon>
        <taxon>Streptophyta</taxon>
        <taxon>Embryophyta</taxon>
        <taxon>Tracheophyta</taxon>
        <taxon>Spermatophyta</taxon>
        <taxon>Magnoliopsida</taxon>
        <taxon>eudicotyledons</taxon>
        <taxon>Gunneridae</taxon>
        <taxon>Pentapetalae</taxon>
        <taxon>rosids</taxon>
        <taxon>fabids</taxon>
        <taxon>Rosales</taxon>
        <taxon>Cannabaceae</taxon>
        <taxon>Trema</taxon>
    </lineage>
</organism>
<evidence type="ECO:0000313" key="2">
    <source>
        <dbReference type="EMBL" id="PON96247.1"/>
    </source>
</evidence>